<keyword evidence="3 5" id="KW-0378">Hydrolase</keyword>
<accession>A0ABU1ZPT4</accession>
<feature type="active site" description="Charge relay system" evidence="5">
    <location>
        <position position="184"/>
    </location>
</feature>
<dbReference type="SUPFAM" id="SSF52743">
    <property type="entry name" value="Subtilisin-like"/>
    <property type="match status" value="1"/>
</dbReference>
<reference evidence="8 9" key="1">
    <citation type="submission" date="2023-07" db="EMBL/GenBank/DDBJ databases">
        <title>Sorghum-associated microbial communities from plants grown in Nebraska, USA.</title>
        <authorList>
            <person name="Schachtman D."/>
        </authorList>
    </citation>
    <scope>NUCLEOTIDE SEQUENCE [LARGE SCALE GENOMIC DNA]</scope>
    <source>
        <strain evidence="8 9">BE308</strain>
    </source>
</reference>
<feature type="chain" id="PRO_5045291683" description="Peptidase S8/S53 domain-containing protein" evidence="6">
    <location>
        <begin position="30"/>
        <end position="425"/>
    </location>
</feature>
<keyword evidence="9" id="KW-1185">Reference proteome</keyword>
<keyword evidence="6" id="KW-0732">Signal</keyword>
<evidence type="ECO:0000256" key="3">
    <source>
        <dbReference type="ARBA" id="ARBA00022801"/>
    </source>
</evidence>
<dbReference type="RefSeq" id="WP_310343635.1">
    <property type="nucleotide sequence ID" value="NZ_JAVDXO010000006.1"/>
</dbReference>
<feature type="active site" description="Charge relay system" evidence="5">
    <location>
        <position position="369"/>
    </location>
</feature>
<dbReference type="EMBL" id="JAVDXO010000006">
    <property type="protein sequence ID" value="MDR7307398.1"/>
    <property type="molecule type" value="Genomic_DNA"/>
</dbReference>
<name>A0ABU1ZPT4_9BURK</name>
<dbReference type="Gene3D" id="3.40.50.200">
    <property type="entry name" value="Peptidase S8/S53 domain"/>
    <property type="match status" value="1"/>
</dbReference>
<evidence type="ECO:0000313" key="9">
    <source>
        <dbReference type="Proteomes" id="UP001268089"/>
    </source>
</evidence>
<organism evidence="8 9">
    <name type="scientific">Rhodoferax saidenbachensis</name>
    <dbReference type="NCBI Taxonomy" id="1484693"/>
    <lineage>
        <taxon>Bacteria</taxon>
        <taxon>Pseudomonadati</taxon>
        <taxon>Pseudomonadota</taxon>
        <taxon>Betaproteobacteria</taxon>
        <taxon>Burkholderiales</taxon>
        <taxon>Comamonadaceae</taxon>
        <taxon>Rhodoferax</taxon>
    </lineage>
</organism>
<keyword evidence="2 5" id="KW-0645">Protease</keyword>
<dbReference type="PANTHER" id="PTHR43806:SF11">
    <property type="entry name" value="CEREVISIN-RELATED"/>
    <property type="match status" value="1"/>
</dbReference>
<dbReference type="InterPro" id="IPR036852">
    <property type="entry name" value="Peptidase_S8/S53_dom_sf"/>
</dbReference>
<dbReference type="PROSITE" id="PS51892">
    <property type="entry name" value="SUBTILASE"/>
    <property type="match status" value="1"/>
</dbReference>
<feature type="domain" description="Peptidase S8/S53" evidence="7">
    <location>
        <begin position="175"/>
        <end position="405"/>
    </location>
</feature>
<dbReference type="Proteomes" id="UP001268089">
    <property type="component" value="Unassembled WGS sequence"/>
</dbReference>
<sequence>MKPGAWFRWALFAGMGLLLSACTTLPDPAAEEARMRRDSSRYIVLAVANPLESISSRVGTSLSGYGAPPRYVVGSRAAQTMAALAKEYALREASGWPIPSLGLHCVVFEIPPGAQREELMAVLSRDKRVSLVQALQDFETHSEPLSGVSYNDPYVLLQRGFVETHAAQAHQISVGKDVRIAVIDTGANTKHPDLQGRIDSSSNLVDKNEAAFLQDRHGTEVLGIIGAAGNNGQGIVGMAPGARLRLYKACWYPPAGTGARCNSFTLAKALVEVLQSDARIINMSLGGPPDELLNQLLAQLLKQGRLVVTALPSNQQLSGFPSGVAGVVVVGMNGVNGMLAPPNDALCAPGRDILTLEPGGRYDFASGSSMAAAHVSGLVALLWSQAPQLERTDILDILARSSTPQVDAERALLNLRSRQTQALNR</sequence>
<evidence type="ECO:0000256" key="6">
    <source>
        <dbReference type="SAM" id="SignalP"/>
    </source>
</evidence>
<evidence type="ECO:0000256" key="2">
    <source>
        <dbReference type="ARBA" id="ARBA00022670"/>
    </source>
</evidence>
<comment type="similarity">
    <text evidence="1 5">Belongs to the peptidase S8 family.</text>
</comment>
<evidence type="ECO:0000256" key="4">
    <source>
        <dbReference type="ARBA" id="ARBA00022825"/>
    </source>
</evidence>
<dbReference type="InterPro" id="IPR050131">
    <property type="entry name" value="Peptidase_S8_subtilisin-like"/>
</dbReference>
<feature type="active site" description="Charge relay system" evidence="5">
    <location>
        <position position="217"/>
    </location>
</feature>
<dbReference type="InterPro" id="IPR000209">
    <property type="entry name" value="Peptidase_S8/S53_dom"/>
</dbReference>
<evidence type="ECO:0000259" key="7">
    <source>
        <dbReference type="Pfam" id="PF00082"/>
    </source>
</evidence>
<gene>
    <name evidence="8" type="ORF">J2X15_002685</name>
</gene>
<feature type="signal peptide" evidence="6">
    <location>
        <begin position="1"/>
        <end position="29"/>
    </location>
</feature>
<evidence type="ECO:0000313" key="8">
    <source>
        <dbReference type="EMBL" id="MDR7307398.1"/>
    </source>
</evidence>
<dbReference type="PANTHER" id="PTHR43806">
    <property type="entry name" value="PEPTIDASE S8"/>
    <property type="match status" value="1"/>
</dbReference>
<keyword evidence="4 5" id="KW-0720">Serine protease</keyword>
<proteinExistence type="inferred from homology"/>
<evidence type="ECO:0000256" key="5">
    <source>
        <dbReference type="PROSITE-ProRule" id="PRU01240"/>
    </source>
</evidence>
<dbReference type="Pfam" id="PF00082">
    <property type="entry name" value="Peptidase_S8"/>
    <property type="match status" value="1"/>
</dbReference>
<dbReference type="PROSITE" id="PS51257">
    <property type="entry name" value="PROKAR_LIPOPROTEIN"/>
    <property type="match status" value="1"/>
</dbReference>
<evidence type="ECO:0000256" key="1">
    <source>
        <dbReference type="ARBA" id="ARBA00011073"/>
    </source>
</evidence>
<dbReference type="InterPro" id="IPR015500">
    <property type="entry name" value="Peptidase_S8_subtilisin-rel"/>
</dbReference>
<protein>
    <recommendedName>
        <fullName evidence="7">Peptidase S8/S53 domain-containing protein</fullName>
    </recommendedName>
</protein>
<comment type="caution">
    <text evidence="8">The sequence shown here is derived from an EMBL/GenBank/DDBJ whole genome shotgun (WGS) entry which is preliminary data.</text>
</comment>
<dbReference type="PRINTS" id="PR00723">
    <property type="entry name" value="SUBTILISIN"/>
</dbReference>